<dbReference type="SUPFAM" id="SSF54593">
    <property type="entry name" value="Glyoxalase/Bleomycin resistance protein/Dihydroxybiphenyl dioxygenase"/>
    <property type="match status" value="1"/>
</dbReference>
<keyword evidence="4" id="KW-1185">Reference proteome</keyword>
<dbReference type="GO" id="GO:0051213">
    <property type="term" value="F:dioxygenase activity"/>
    <property type="evidence" value="ECO:0007669"/>
    <property type="project" value="UniProtKB-KW"/>
</dbReference>
<dbReference type="CDD" id="cd08343">
    <property type="entry name" value="ED_TypeI_classII_C"/>
    <property type="match status" value="1"/>
</dbReference>
<keyword evidence="3" id="KW-0223">Dioxygenase</keyword>
<sequence length="276" mass="30733">MSTISAALQRLHITSPQPQMLADFYATVYAMPMEKSGDTWRCRAHQRMVEVSAGPANRLRYALFRLETAQAWKRLRERLAQAPGAALPAEWGLAPDALAAIDPDGNVIAFEGPGRIDAQHDAAPAPAQLQHFALRTQQIEAMVAFYENVLGFVVSDKVVNEQGELRACFLRVNHLHHALALFAAPSAGYDHQSFETPDWDGLKRWADRMGELRQTIVWGVGRHGPGNDAFFMVRDPDGNLAEISAEIESCAEDRPAGRWPHEERTLNLWGKAIMRS</sequence>
<dbReference type="GO" id="GO:0004493">
    <property type="term" value="F:methylmalonyl-CoA epimerase activity"/>
    <property type="evidence" value="ECO:0007669"/>
    <property type="project" value="TreeGrafter"/>
</dbReference>
<organism evidence="3 4">
    <name type="scientific">Hydrogenophaga intermedia</name>
    <dbReference type="NCBI Taxonomy" id="65786"/>
    <lineage>
        <taxon>Bacteria</taxon>
        <taxon>Pseudomonadati</taxon>
        <taxon>Pseudomonadota</taxon>
        <taxon>Betaproteobacteria</taxon>
        <taxon>Burkholderiales</taxon>
        <taxon>Comamonadaceae</taxon>
        <taxon>Hydrogenophaga</taxon>
    </lineage>
</organism>
<accession>A0A1L1PRP0</accession>
<feature type="domain" description="VOC" evidence="2">
    <location>
        <begin position="128"/>
        <end position="246"/>
    </location>
</feature>
<keyword evidence="1" id="KW-0479">Metal-binding</keyword>
<dbReference type="InterPro" id="IPR037523">
    <property type="entry name" value="VOC_core"/>
</dbReference>
<dbReference type="RefSeq" id="WP_035624447.1">
    <property type="nucleotide sequence ID" value="NZ_CCAE010000081.1"/>
</dbReference>
<dbReference type="PROSITE" id="PS51819">
    <property type="entry name" value="VOC"/>
    <property type="match status" value="1"/>
</dbReference>
<dbReference type="PANTHER" id="PTHR43048:SF5">
    <property type="entry name" value="BLR5325 PROTEIN"/>
    <property type="match status" value="1"/>
</dbReference>
<evidence type="ECO:0000313" key="3">
    <source>
        <dbReference type="EMBL" id="CDN90413.1"/>
    </source>
</evidence>
<dbReference type="GO" id="GO:0046491">
    <property type="term" value="P:L-methylmalonyl-CoA metabolic process"/>
    <property type="evidence" value="ECO:0007669"/>
    <property type="project" value="TreeGrafter"/>
</dbReference>
<dbReference type="Proteomes" id="UP000028878">
    <property type="component" value="Unassembled WGS sequence"/>
</dbReference>
<protein>
    <submittedName>
        <fullName evidence="3">Glyoxalase/bleomycin resistance protein/dioxygenase</fullName>
    </submittedName>
</protein>
<dbReference type="InterPro" id="IPR051785">
    <property type="entry name" value="MMCE/EMCE_epimerase"/>
</dbReference>
<dbReference type="EMBL" id="CCAE010000081">
    <property type="protein sequence ID" value="CDN90413.1"/>
    <property type="molecule type" value="Genomic_DNA"/>
</dbReference>
<dbReference type="PANTHER" id="PTHR43048">
    <property type="entry name" value="METHYLMALONYL-COA EPIMERASE"/>
    <property type="match status" value="1"/>
</dbReference>
<dbReference type="Pfam" id="PF00903">
    <property type="entry name" value="Glyoxalase"/>
    <property type="match status" value="1"/>
</dbReference>
<proteinExistence type="predicted"/>
<name>A0A1L1PRP0_HYDIT</name>
<dbReference type="AlphaFoldDB" id="A0A1L1PRP0"/>
<evidence type="ECO:0000313" key="4">
    <source>
        <dbReference type="Proteomes" id="UP000028878"/>
    </source>
</evidence>
<dbReference type="InterPro" id="IPR004360">
    <property type="entry name" value="Glyas_Fos-R_dOase_dom"/>
</dbReference>
<gene>
    <name evidence="3" type="ORF">BN948_04857</name>
</gene>
<dbReference type="Gene3D" id="3.10.180.10">
    <property type="entry name" value="2,3-Dihydroxybiphenyl 1,2-Dioxygenase, domain 1"/>
    <property type="match status" value="2"/>
</dbReference>
<dbReference type="InterPro" id="IPR029068">
    <property type="entry name" value="Glyas_Bleomycin-R_OHBP_Dase"/>
</dbReference>
<dbReference type="GO" id="GO:0046872">
    <property type="term" value="F:metal ion binding"/>
    <property type="evidence" value="ECO:0007669"/>
    <property type="project" value="UniProtKB-KW"/>
</dbReference>
<reference evidence="4" key="1">
    <citation type="submission" date="2014-11" db="EMBL/GenBank/DDBJ databases">
        <title>Draft genome sequence of Hydrogenophaga intermedia S1.</title>
        <authorList>
            <person name="Gan H.M."/>
            <person name="Chew T.H."/>
            <person name="Stolz A."/>
        </authorList>
    </citation>
    <scope>NUCLEOTIDE SEQUENCE [LARGE SCALE GENOMIC DNA]</scope>
    <source>
        <strain evidence="4">S1</strain>
    </source>
</reference>
<keyword evidence="3" id="KW-0560">Oxidoreductase</keyword>
<evidence type="ECO:0000259" key="2">
    <source>
        <dbReference type="PROSITE" id="PS51819"/>
    </source>
</evidence>
<evidence type="ECO:0000256" key="1">
    <source>
        <dbReference type="ARBA" id="ARBA00022723"/>
    </source>
</evidence>